<evidence type="ECO:0000256" key="4">
    <source>
        <dbReference type="ARBA" id="ARBA00022679"/>
    </source>
</evidence>
<protein>
    <submittedName>
        <fullName evidence="6">Glycosyltransferase</fullName>
        <ecNumber evidence="6">2.4.-.-</ecNumber>
    </submittedName>
</protein>
<dbReference type="SUPFAM" id="SSF53448">
    <property type="entry name" value="Nucleotide-diphospho-sugar transferases"/>
    <property type="match status" value="1"/>
</dbReference>
<accession>A0ABY7JV68</accession>
<organism evidence="6 7">
    <name type="scientific">Jatrophihabitans cynanchi</name>
    <dbReference type="NCBI Taxonomy" id="2944128"/>
    <lineage>
        <taxon>Bacteria</taxon>
        <taxon>Bacillati</taxon>
        <taxon>Actinomycetota</taxon>
        <taxon>Actinomycetes</taxon>
        <taxon>Jatrophihabitantales</taxon>
        <taxon>Jatrophihabitantaceae</taxon>
        <taxon>Jatrophihabitans</taxon>
    </lineage>
</organism>
<keyword evidence="3 6" id="KW-0328">Glycosyltransferase</keyword>
<dbReference type="EC" id="2.4.-.-" evidence="6"/>
<dbReference type="InterPro" id="IPR029044">
    <property type="entry name" value="Nucleotide-diphossugar_trans"/>
</dbReference>
<evidence type="ECO:0000256" key="2">
    <source>
        <dbReference type="ARBA" id="ARBA00006739"/>
    </source>
</evidence>
<feature type="domain" description="Glycosyltransferase 2-like" evidence="5">
    <location>
        <begin position="11"/>
        <end position="144"/>
    </location>
</feature>
<dbReference type="InterPro" id="IPR001173">
    <property type="entry name" value="Glyco_trans_2-like"/>
</dbReference>
<comment type="similarity">
    <text evidence="2">Belongs to the glycosyltransferase 2 family.</text>
</comment>
<gene>
    <name evidence="6" type="ORF">M6B22_15380</name>
</gene>
<comment type="pathway">
    <text evidence="1">Cell wall biogenesis; cell wall polysaccharide biosynthesis.</text>
</comment>
<dbReference type="EMBL" id="CP097463">
    <property type="protein sequence ID" value="WAX55910.1"/>
    <property type="molecule type" value="Genomic_DNA"/>
</dbReference>
<dbReference type="CDD" id="cd00761">
    <property type="entry name" value="Glyco_tranf_GTA_type"/>
    <property type="match status" value="1"/>
</dbReference>
<dbReference type="GO" id="GO:0016757">
    <property type="term" value="F:glycosyltransferase activity"/>
    <property type="evidence" value="ECO:0007669"/>
    <property type="project" value="UniProtKB-KW"/>
</dbReference>
<dbReference type="RefSeq" id="WP_269442435.1">
    <property type="nucleotide sequence ID" value="NZ_CP097463.1"/>
</dbReference>
<evidence type="ECO:0000313" key="6">
    <source>
        <dbReference type="EMBL" id="WAX55910.1"/>
    </source>
</evidence>
<sequence>MTQQRQISVIVAVATFRRPDCLARVLPQLVEQVASAGATASVLVVDNDPDGGAAQYVRRFASPVVRYVHEPHPGISAARNRALDESRSADAVVFIDDDEEPGPQWLTTLVERWTDWRCAAVTGPVVATFDGGPPDPWVVASGVFDRRRHVTGESLRGAASNNLLLDIAQLSGLGLRFDDSYGLTGGSDTRLTHELVARGGVIRWVDEAEVVDHIPVGRATRSWVLKRSFRTSNDWSRVALDLAPGRWSRLRERADLTARGIVRVSRGARHWLLGTFLRDMNRRARGAVEVVEAAGVTLGAYGYVASEYRRAAAQSRSTTTAGSGAAGAC</sequence>
<dbReference type="Gene3D" id="3.90.550.10">
    <property type="entry name" value="Spore Coat Polysaccharide Biosynthesis Protein SpsA, Chain A"/>
    <property type="match status" value="1"/>
</dbReference>
<proteinExistence type="inferred from homology"/>
<evidence type="ECO:0000259" key="5">
    <source>
        <dbReference type="Pfam" id="PF00535"/>
    </source>
</evidence>
<reference evidence="6" key="1">
    <citation type="submission" date="2022-05" db="EMBL/GenBank/DDBJ databases">
        <title>Jatrophihabitans sp. SB3-54 whole genome sequence.</title>
        <authorList>
            <person name="Suh M.K."/>
            <person name="Eom M.K."/>
            <person name="Kim J.S."/>
            <person name="Kim H.S."/>
            <person name="Do H.E."/>
            <person name="Shin Y.K."/>
            <person name="Lee J.-S."/>
        </authorList>
    </citation>
    <scope>NUCLEOTIDE SEQUENCE</scope>
    <source>
        <strain evidence="6">SB3-54</strain>
    </source>
</reference>
<keyword evidence="4 6" id="KW-0808">Transferase</keyword>
<dbReference type="PANTHER" id="PTHR43179:SF12">
    <property type="entry name" value="GALACTOFURANOSYLTRANSFERASE GLFT2"/>
    <property type="match status" value="1"/>
</dbReference>
<dbReference type="Proteomes" id="UP001164693">
    <property type="component" value="Chromosome"/>
</dbReference>
<evidence type="ECO:0000256" key="1">
    <source>
        <dbReference type="ARBA" id="ARBA00004776"/>
    </source>
</evidence>
<evidence type="ECO:0000313" key="7">
    <source>
        <dbReference type="Proteomes" id="UP001164693"/>
    </source>
</evidence>
<keyword evidence="7" id="KW-1185">Reference proteome</keyword>
<name>A0ABY7JV68_9ACTN</name>
<evidence type="ECO:0000256" key="3">
    <source>
        <dbReference type="ARBA" id="ARBA00022676"/>
    </source>
</evidence>
<dbReference type="Pfam" id="PF00535">
    <property type="entry name" value="Glycos_transf_2"/>
    <property type="match status" value="1"/>
</dbReference>
<dbReference type="PANTHER" id="PTHR43179">
    <property type="entry name" value="RHAMNOSYLTRANSFERASE WBBL"/>
    <property type="match status" value="1"/>
</dbReference>